<dbReference type="Pfam" id="PF00078">
    <property type="entry name" value="RVT_1"/>
    <property type="match status" value="1"/>
</dbReference>
<dbReference type="AlphaFoldDB" id="C5L570"/>
<gene>
    <name evidence="2" type="ORF">Pmar_PMAR014893</name>
</gene>
<proteinExistence type="predicted"/>
<evidence type="ECO:0000259" key="1">
    <source>
        <dbReference type="PROSITE" id="PS50878"/>
    </source>
</evidence>
<dbReference type="Gene3D" id="3.60.10.10">
    <property type="entry name" value="Endonuclease/exonuclease/phosphatase"/>
    <property type="match status" value="1"/>
</dbReference>
<dbReference type="InterPro" id="IPR005135">
    <property type="entry name" value="Endo/exonuclease/phosphatase"/>
</dbReference>
<dbReference type="InParanoid" id="C5L570"/>
<dbReference type="GO" id="GO:0003824">
    <property type="term" value="F:catalytic activity"/>
    <property type="evidence" value="ECO:0007669"/>
    <property type="project" value="InterPro"/>
</dbReference>
<evidence type="ECO:0000313" key="3">
    <source>
        <dbReference type="Proteomes" id="UP000007800"/>
    </source>
</evidence>
<protein>
    <recommendedName>
        <fullName evidence="1">Reverse transcriptase domain-containing protein</fullName>
    </recommendedName>
</protein>
<keyword evidence="3" id="KW-1185">Reference proteome</keyword>
<dbReference type="CDD" id="cd09076">
    <property type="entry name" value="L1-EN"/>
    <property type="match status" value="1"/>
</dbReference>
<dbReference type="RefSeq" id="XP_002776313.1">
    <property type="nucleotide sequence ID" value="XM_002776267.1"/>
</dbReference>
<dbReference type="PANTHER" id="PTHR19446">
    <property type="entry name" value="REVERSE TRANSCRIPTASES"/>
    <property type="match status" value="1"/>
</dbReference>
<accession>C5L570</accession>
<dbReference type="SUPFAM" id="SSF56219">
    <property type="entry name" value="DNase I-like"/>
    <property type="match status" value="1"/>
</dbReference>
<feature type="domain" description="Reverse transcriptase" evidence="1">
    <location>
        <begin position="820"/>
        <end position="1105"/>
    </location>
</feature>
<reference evidence="2 3" key="1">
    <citation type="submission" date="2008-07" db="EMBL/GenBank/DDBJ databases">
        <authorList>
            <person name="El-Sayed N."/>
            <person name="Caler E."/>
            <person name="Inman J."/>
            <person name="Amedeo P."/>
            <person name="Hass B."/>
            <person name="Wortman J."/>
        </authorList>
    </citation>
    <scope>NUCLEOTIDE SEQUENCE [LARGE SCALE GENOMIC DNA]</scope>
    <source>
        <strain evidence="3">ATCC 50983 / TXsc</strain>
    </source>
</reference>
<name>C5L570_PERM5</name>
<dbReference type="CDD" id="cd01650">
    <property type="entry name" value="RT_nLTR_like"/>
    <property type="match status" value="1"/>
</dbReference>
<sequence length="1225" mass="139743">MSVSPTDIASLRQQIADLANIMSSKQDVQVMKGSDGNVLGIQDCLVLIERKIKALEDKTNMSLSALNAKIEHTNERVGTIDARMSDYVSKLNDKIDNQSQMMKDMYSLISNMNKRGENQVGRYEETTSVLPKPRERVPAPVPSTQWSYTQFDYKNNAKVVIFGVPEVDTTTEKEDGTPILKPTVKEQVERALTRAGARCATDSMRTAKRLGAYRSDRDLESRPRPICIQFAQPDVASEFVKANGVNLRKQGLGIKWWRPYRPRASQATEEISSMAARIDELARLVKNHTLSAEKGVDGTISGEGSDLLYPEQDYNMAGIVRQEREDRIGCTTQIVSLGSRGVGGNDGVCAFSEHELRSRESRSNDIGHCQLLTKSHKFLIATLNIRTARKDRQMAKLVGLIERMELDITVVCESQVETESRMGSYRILNSSSKGVKIILSERAENSMIKWTAHQDRIVSCRFFGKYFRTTVIGLYWPANNRNKRTEDYERFSHELDFVISQVPPRDMLLICGDFNCTGINRDLLDTLAHTNDLCIGQWHKFKHLSTTPTWRHPNAELQGNVLDLILIRRRYVNMLEAMGVKDPRPVETDHRLVWARIGLHICRGSGQRSRAMTERYIRRICDSSPRRKRIDRELERATDENDRIRSPDEEWDDFRSKLEHATSQFEKSRTRTGCRDVVSQHLKRKERRSRITIAIEDMTKCHVNDDKALWKVIQDTFKVRSARATIPMSLTVDKVADYMSNMLYADGPVDNGRYGETDELAITVPSEDHEPVPPDIKLNEVTEAIKRLKNKKSSGVDGLPAEVFKIGVGMAKSIQRVCQACFETERLPEQWDISKVTLIYKKGNKNECSNYRTILAQCAAAKIFSIIILARIYPDIDRKIDNSQVAFRRGRSGLEVIHALQLLIDKCNAFELPLTLTSTDFRKAFDKISRDHVYESLRLARVHPKYIRIVKNCYESAKATIRLHKREQTIELKSGLRQGDCWSPLLFICGLDRVLGQRIRESQYGFRLVKEIQPGRYTRLSMRKQDLGLCLNELSFADDVTVPASTIEGADRQLSYLEEDGKIANLMIAPEKCKRLCVNLESKEGSSEKSRIKCTDKLSILGAIIDGKRDNETHIRRRMQLAGQRMARLQKVWNSHDISGRKREGWMDLIAEDLRVASLSRGDAQDRVLWERRTKALRPRLRLKGTKATPRRGQGTGQFQIFLGRDRPHKGQLAEEIYVTFSVSL</sequence>
<dbReference type="Pfam" id="PF03372">
    <property type="entry name" value="Exo_endo_phos"/>
    <property type="match status" value="1"/>
</dbReference>
<organism evidence="3">
    <name type="scientific">Perkinsus marinus (strain ATCC 50983 / TXsc)</name>
    <dbReference type="NCBI Taxonomy" id="423536"/>
    <lineage>
        <taxon>Eukaryota</taxon>
        <taxon>Sar</taxon>
        <taxon>Alveolata</taxon>
        <taxon>Perkinsozoa</taxon>
        <taxon>Perkinsea</taxon>
        <taxon>Perkinsida</taxon>
        <taxon>Perkinsidae</taxon>
        <taxon>Perkinsus</taxon>
    </lineage>
</organism>
<evidence type="ECO:0000313" key="2">
    <source>
        <dbReference type="EMBL" id="EER08129.1"/>
    </source>
</evidence>
<dbReference type="InterPro" id="IPR000477">
    <property type="entry name" value="RT_dom"/>
</dbReference>
<dbReference type="PROSITE" id="PS50878">
    <property type="entry name" value="RT_POL"/>
    <property type="match status" value="1"/>
</dbReference>
<dbReference type="Proteomes" id="UP000007800">
    <property type="component" value="Unassembled WGS sequence"/>
</dbReference>
<dbReference type="OrthoDB" id="410104at2759"/>
<dbReference type="InterPro" id="IPR036691">
    <property type="entry name" value="Endo/exonu/phosph_ase_sf"/>
</dbReference>
<dbReference type="GeneID" id="9064292"/>
<dbReference type="EMBL" id="GG679213">
    <property type="protein sequence ID" value="EER08129.1"/>
    <property type="molecule type" value="Genomic_DNA"/>
</dbReference>